<evidence type="ECO:0000256" key="3">
    <source>
        <dbReference type="ARBA" id="ARBA00022801"/>
    </source>
</evidence>
<dbReference type="InterPro" id="IPR025661">
    <property type="entry name" value="Pept_asp_AS"/>
</dbReference>
<evidence type="ECO:0000256" key="2">
    <source>
        <dbReference type="ARBA" id="ARBA00022670"/>
    </source>
</evidence>
<feature type="domain" description="Peptidase C1A papain C-terminal" evidence="7">
    <location>
        <begin position="256"/>
        <end position="469"/>
    </location>
</feature>
<keyword evidence="10" id="KW-1185">Reference proteome</keyword>
<evidence type="ECO:0000313" key="10">
    <source>
        <dbReference type="Proteomes" id="UP000827092"/>
    </source>
</evidence>
<dbReference type="InterPro" id="IPR038765">
    <property type="entry name" value="Papain-like_cys_pep_sf"/>
</dbReference>
<evidence type="ECO:0000259" key="7">
    <source>
        <dbReference type="SMART" id="SM00645"/>
    </source>
</evidence>
<dbReference type="InterPro" id="IPR013128">
    <property type="entry name" value="Peptidase_C1A"/>
</dbReference>
<evidence type="ECO:0000256" key="1">
    <source>
        <dbReference type="ARBA" id="ARBA00008455"/>
    </source>
</evidence>
<proteinExistence type="inferred from homology"/>
<keyword evidence="6" id="KW-1015">Disulfide bond</keyword>
<gene>
    <name evidence="9" type="ORF">JTE90_019917</name>
</gene>
<dbReference type="PANTHER" id="PTHR12411">
    <property type="entry name" value="CYSTEINE PROTEASE FAMILY C1-RELATED"/>
    <property type="match status" value="1"/>
</dbReference>
<dbReference type="AlphaFoldDB" id="A0AAV6UQS3"/>
<reference evidence="9 10" key="1">
    <citation type="journal article" date="2022" name="Nat. Ecol. Evol.">
        <title>A masculinizing supergene underlies an exaggerated male reproductive morph in a spider.</title>
        <authorList>
            <person name="Hendrickx F."/>
            <person name="De Corte Z."/>
            <person name="Sonet G."/>
            <person name="Van Belleghem S.M."/>
            <person name="Kostlbacher S."/>
            <person name="Vangestel C."/>
        </authorList>
    </citation>
    <scope>NUCLEOTIDE SEQUENCE [LARGE SCALE GENOMIC DNA]</scope>
    <source>
        <strain evidence="9">W744_W776</strain>
    </source>
</reference>
<keyword evidence="4" id="KW-0788">Thiol protease</keyword>
<evidence type="ECO:0000256" key="5">
    <source>
        <dbReference type="ARBA" id="ARBA00023145"/>
    </source>
</evidence>
<dbReference type="InterPro" id="IPR013201">
    <property type="entry name" value="Prot_inhib_I29"/>
</dbReference>
<dbReference type="CDD" id="cd02248">
    <property type="entry name" value="Peptidase_C1A"/>
    <property type="match status" value="1"/>
</dbReference>
<dbReference type="SUPFAM" id="SSF54001">
    <property type="entry name" value="Cysteine proteinases"/>
    <property type="match status" value="1"/>
</dbReference>
<evidence type="ECO:0008006" key="11">
    <source>
        <dbReference type="Google" id="ProtNLM"/>
    </source>
</evidence>
<dbReference type="PRINTS" id="PR00705">
    <property type="entry name" value="PAPAIN"/>
</dbReference>
<organism evidence="9 10">
    <name type="scientific">Oedothorax gibbosus</name>
    <dbReference type="NCBI Taxonomy" id="931172"/>
    <lineage>
        <taxon>Eukaryota</taxon>
        <taxon>Metazoa</taxon>
        <taxon>Ecdysozoa</taxon>
        <taxon>Arthropoda</taxon>
        <taxon>Chelicerata</taxon>
        <taxon>Arachnida</taxon>
        <taxon>Araneae</taxon>
        <taxon>Araneomorphae</taxon>
        <taxon>Entelegynae</taxon>
        <taxon>Araneoidea</taxon>
        <taxon>Linyphiidae</taxon>
        <taxon>Erigoninae</taxon>
        <taxon>Oedothorax</taxon>
    </lineage>
</organism>
<evidence type="ECO:0000256" key="4">
    <source>
        <dbReference type="ARBA" id="ARBA00022807"/>
    </source>
</evidence>
<dbReference type="EMBL" id="JAFNEN010000296">
    <property type="protein sequence ID" value="KAG8186595.1"/>
    <property type="molecule type" value="Genomic_DNA"/>
</dbReference>
<comment type="caution">
    <text evidence="9">The sequence shown here is derived from an EMBL/GenBank/DDBJ whole genome shotgun (WGS) entry which is preliminary data.</text>
</comment>
<keyword evidence="3" id="KW-0378">Hydrolase</keyword>
<dbReference type="PROSITE" id="PS00139">
    <property type="entry name" value="THIOL_PROTEASE_CYS"/>
    <property type="match status" value="1"/>
</dbReference>
<dbReference type="Proteomes" id="UP000827092">
    <property type="component" value="Unassembled WGS sequence"/>
</dbReference>
<dbReference type="SMART" id="SM00645">
    <property type="entry name" value="Pept_C1"/>
    <property type="match status" value="1"/>
</dbReference>
<dbReference type="InterPro" id="IPR000668">
    <property type="entry name" value="Peptidase_C1A_C"/>
</dbReference>
<dbReference type="Pfam" id="PF22941">
    <property type="entry name" value="TADA2A-like_3rd"/>
    <property type="match status" value="1"/>
</dbReference>
<dbReference type="SMART" id="SM00848">
    <property type="entry name" value="Inhibitor_I29"/>
    <property type="match status" value="1"/>
</dbReference>
<dbReference type="Gene3D" id="3.90.70.10">
    <property type="entry name" value="Cysteine proteinases"/>
    <property type="match status" value="1"/>
</dbReference>
<evidence type="ECO:0000256" key="6">
    <source>
        <dbReference type="ARBA" id="ARBA00023157"/>
    </source>
</evidence>
<dbReference type="InterPro" id="IPR039417">
    <property type="entry name" value="Peptidase_C1A_papain-like"/>
</dbReference>
<sequence length="470" mass="52731">MEDEICQSTPVNCTTFPQDLPRPVVGSILFQDMAGYMPERGDFAYEQDDFAEIDIAELAFEDDDPLRNVLQMGVLYIYQSCLKERAHRKLLIKHYGLLSNEGNVDDLKRYSLLGPAVLDHMKPLMDLFTEENFLKVIGRTLKMFRQLLFLGLLAVTFAAPFRTDLDIFWNTYKKVFSKSYSSFEEGARRLIWENNVARIQKHNLEADLNMHSFKLGINHFSDKVPQEYYKLNGIKIGNRTNSKTNSIFLAPSNAQYPISVDWRKEGLVTEVKDQKACGSCWAFSATGSLEGQHKRKTGKLVSLSEQNLVDCAGGEGNDGCDGGLIDSAFDYVKKHGIDTETSYPYIAKEQKCHFKKENIGATLTGYVDVQENDETDLMKAVATVGPVSVAINAQGPLFMHYKSGIYDVDDCDPKGLNHGVLAVGYGSENGQDYWIVKNSWGPNWGESGYIRMARNKNLCGIAAMASYPLV</sequence>
<dbReference type="InterPro" id="IPR025660">
    <property type="entry name" value="Pept_his_AS"/>
</dbReference>
<keyword evidence="2" id="KW-0645">Protease</keyword>
<keyword evidence="5" id="KW-0865">Zymogen</keyword>
<comment type="similarity">
    <text evidence="1">Belongs to the peptidase C1 family.</text>
</comment>
<dbReference type="PROSITE" id="PS00639">
    <property type="entry name" value="THIOL_PROTEASE_HIS"/>
    <property type="match status" value="1"/>
</dbReference>
<dbReference type="GO" id="GO:0006508">
    <property type="term" value="P:proteolysis"/>
    <property type="evidence" value="ECO:0007669"/>
    <property type="project" value="UniProtKB-KW"/>
</dbReference>
<evidence type="ECO:0000313" key="9">
    <source>
        <dbReference type="EMBL" id="KAG8186595.1"/>
    </source>
</evidence>
<dbReference type="InterPro" id="IPR055141">
    <property type="entry name" value="TADA2A_B-like_dom"/>
</dbReference>
<dbReference type="PROSITE" id="PS00640">
    <property type="entry name" value="THIOL_PROTEASE_ASN"/>
    <property type="match status" value="1"/>
</dbReference>
<dbReference type="GO" id="GO:0008234">
    <property type="term" value="F:cysteine-type peptidase activity"/>
    <property type="evidence" value="ECO:0007669"/>
    <property type="project" value="UniProtKB-KW"/>
</dbReference>
<dbReference type="Pfam" id="PF08246">
    <property type="entry name" value="Inhibitor_I29"/>
    <property type="match status" value="1"/>
</dbReference>
<evidence type="ECO:0000259" key="8">
    <source>
        <dbReference type="SMART" id="SM00848"/>
    </source>
</evidence>
<name>A0AAV6UQS3_9ARAC</name>
<feature type="domain" description="Cathepsin propeptide inhibitor" evidence="8">
    <location>
        <begin position="169"/>
        <end position="228"/>
    </location>
</feature>
<accession>A0AAV6UQS3</accession>
<dbReference type="Pfam" id="PF00112">
    <property type="entry name" value="Peptidase_C1"/>
    <property type="match status" value="1"/>
</dbReference>
<protein>
    <recommendedName>
        <fullName evidence="11">Cathepsin L</fullName>
    </recommendedName>
</protein>
<dbReference type="FunFam" id="3.90.70.10:FF:000006">
    <property type="entry name" value="Cathepsin S"/>
    <property type="match status" value="1"/>
</dbReference>
<dbReference type="InterPro" id="IPR000169">
    <property type="entry name" value="Pept_cys_AS"/>
</dbReference>